<dbReference type="SMART" id="SM00345">
    <property type="entry name" value="HTH_GNTR"/>
    <property type="match status" value="1"/>
</dbReference>
<dbReference type="Proteomes" id="UP000450917">
    <property type="component" value="Unassembled WGS sequence"/>
</dbReference>
<evidence type="ECO:0000256" key="1">
    <source>
        <dbReference type="ARBA" id="ARBA00023015"/>
    </source>
</evidence>
<keyword evidence="6" id="KW-1185">Reference proteome</keyword>
<protein>
    <submittedName>
        <fullName evidence="5">FCD domain-containing protein</fullName>
    </submittedName>
</protein>
<evidence type="ECO:0000259" key="4">
    <source>
        <dbReference type="PROSITE" id="PS50949"/>
    </source>
</evidence>
<dbReference type="Gene3D" id="1.10.10.10">
    <property type="entry name" value="Winged helix-like DNA-binding domain superfamily/Winged helix DNA-binding domain"/>
    <property type="match status" value="1"/>
</dbReference>
<dbReference type="PROSITE" id="PS50949">
    <property type="entry name" value="HTH_GNTR"/>
    <property type="match status" value="1"/>
</dbReference>
<comment type="caution">
    <text evidence="5">The sequence shown here is derived from an EMBL/GenBank/DDBJ whole genome shotgun (WGS) entry which is preliminary data.</text>
</comment>
<dbReference type="InterPro" id="IPR011711">
    <property type="entry name" value="GntR_C"/>
</dbReference>
<organism evidence="5 6">
    <name type="scientific">Paenibacillus validus</name>
    <dbReference type="NCBI Taxonomy" id="44253"/>
    <lineage>
        <taxon>Bacteria</taxon>
        <taxon>Bacillati</taxon>
        <taxon>Bacillota</taxon>
        <taxon>Bacilli</taxon>
        <taxon>Bacillales</taxon>
        <taxon>Paenibacillaceae</taxon>
        <taxon>Paenibacillus</taxon>
    </lineage>
</organism>
<dbReference type="PANTHER" id="PTHR43537:SF24">
    <property type="entry name" value="GLUCONATE OPERON TRANSCRIPTIONAL REPRESSOR"/>
    <property type="match status" value="1"/>
</dbReference>
<dbReference type="SMART" id="SM00895">
    <property type="entry name" value="FCD"/>
    <property type="match status" value="1"/>
</dbReference>
<evidence type="ECO:0000313" key="6">
    <source>
        <dbReference type="Proteomes" id="UP000450917"/>
    </source>
</evidence>
<dbReference type="InterPro" id="IPR000524">
    <property type="entry name" value="Tscrpt_reg_HTH_GntR"/>
</dbReference>
<accession>A0A7X2Z883</accession>
<dbReference type="InterPro" id="IPR036390">
    <property type="entry name" value="WH_DNA-bd_sf"/>
</dbReference>
<evidence type="ECO:0000313" key="5">
    <source>
        <dbReference type="EMBL" id="MUG70108.1"/>
    </source>
</evidence>
<feature type="domain" description="HTH gntR-type" evidence="4">
    <location>
        <begin position="22"/>
        <end position="89"/>
    </location>
</feature>
<evidence type="ECO:0000256" key="3">
    <source>
        <dbReference type="ARBA" id="ARBA00023163"/>
    </source>
</evidence>
<dbReference type="SUPFAM" id="SSF48008">
    <property type="entry name" value="GntR ligand-binding domain-like"/>
    <property type="match status" value="1"/>
</dbReference>
<proteinExistence type="predicted"/>
<dbReference type="InterPro" id="IPR008920">
    <property type="entry name" value="TF_FadR/GntR_C"/>
</dbReference>
<dbReference type="CDD" id="cd07377">
    <property type="entry name" value="WHTH_GntR"/>
    <property type="match status" value="1"/>
</dbReference>
<evidence type="ECO:0000256" key="2">
    <source>
        <dbReference type="ARBA" id="ARBA00023125"/>
    </source>
</evidence>
<dbReference type="GO" id="GO:0003677">
    <property type="term" value="F:DNA binding"/>
    <property type="evidence" value="ECO:0007669"/>
    <property type="project" value="UniProtKB-KW"/>
</dbReference>
<gene>
    <name evidence="5" type="ORF">GNP93_05380</name>
</gene>
<dbReference type="AlphaFoldDB" id="A0A7X2Z883"/>
<dbReference type="EMBL" id="WNZX01000003">
    <property type="protein sequence ID" value="MUG70108.1"/>
    <property type="molecule type" value="Genomic_DNA"/>
</dbReference>
<dbReference type="Gene3D" id="1.20.120.530">
    <property type="entry name" value="GntR ligand-binding domain-like"/>
    <property type="match status" value="1"/>
</dbReference>
<dbReference type="SUPFAM" id="SSF46785">
    <property type="entry name" value="Winged helix' DNA-binding domain"/>
    <property type="match status" value="1"/>
</dbReference>
<reference evidence="5 6" key="1">
    <citation type="submission" date="2019-11" db="EMBL/GenBank/DDBJ databases">
        <title>Draft genome sequences of five Paenibacillus species of dairy origin.</title>
        <authorList>
            <person name="Olajide A.M."/>
            <person name="Chen S."/>
            <person name="Lapointe G."/>
        </authorList>
    </citation>
    <scope>NUCLEOTIDE SEQUENCE [LARGE SCALE GENOMIC DNA]</scope>
    <source>
        <strain evidence="5 6">2CS3</strain>
    </source>
</reference>
<keyword evidence="3" id="KW-0804">Transcription</keyword>
<dbReference type="PANTHER" id="PTHR43537">
    <property type="entry name" value="TRANSCRIPTIONAL REGULATOR, GNTR FAMILY"/>
    <property type="match status" value="1"/>
</dbReference>
<keyword evidence="1" id="KW-0805">Transcription regulation</keyword>
<name>A0A7X2Z883_9BACL</name>
<sequence length="228" mass="26126">MNEMVLQEEIMLEALEDFPAYLPLREVVYQTLKKAILNGNLKPGQLLSENLIANKLSVSRTPVREALRSLENENLVSVLSGRKVIVSIPTIQEIEEIYDIRLIVEAEALRKITADDSAIIQQLENCVTMAKVHLEKENLQELHKTNSEFHLTIISALQNNKLKQFVDSLQDTISRYSLYSKTNYKLAQDLEDDHSQILTHLKQGDNELAVQILRQHFTTTKEILKAMF</sequence>
<dbReference type="InterPro" id="IPR036388">
    <property type="entry name" value="WH-like_DNA-bd_sf"/>
</dbReference>
<dbReference type="GO" id="GO:0003700">
    <property type="term" value="F:DNA-binding transcription factor activity"/>
    <property type="evidence" value="ECO:0007669"/>
    <property type="project" value="InterPro"/>
</dbReference>
<keyword evidence="2" id="KW-0238">DNA-binding</keyword>
<dbReference type="Pfam" id="PF00392">
    <property type="entry name" value="GntR"/>
    <property type="match status" value="1"/>
</dbReference>
<dbReference type="PRINTS" id="PR00035">
    <property type="entry name" value="HTHGNTR"/>
</dbReference>
<dbReference type="Pfam" id="PF07729">
    <property type="entry name" value="FCD"/>
    <property type="match status" value="1"/>
</dbReference>